<dbReference type="Gene3D" id="3.30.460.40">
    <property type="match status" value="1"/>
</dbReference>
<dbReference type="Pfam" id="PF08843">
    <property type="entry name" value="AbiEii"/>
    <property type="match status" value="1"/>
</dbReference>
<protein>
    <submittedName>
        <fullName evidence="1">Nucleotidyl transferase AbiEii/AbiGii toxin family protein</fullName>
    </submittedName>
</protein>
<name>A0A7G5GY64_9BACT</name>
<keyword evidence="2" id="KW-1185">Reference proteome</keyword>
<dbReference type="AlphaFoldDB" id="A0A7G5GY64"/>
<dbReference type="EMBL" id="CP059732">
    <property type="protein sequence ID" value="QMW03806.1"/>
    <property type="molecule type" value="Genomic_DNA"/>
</dbReference>
<dbReference type="Proteomes" id="UP000515369">
    <property type="component" value="Chromosome"/>
</dbReference>
<evidence type="ECO:0000313" key="2">
    <source>
        <dbReference type="Proteomes" id="UP000515369"/>
    </source>
</evidence>
<dbReference type="GO" id="GO:0016740">
    <property type="term" value="F:transferase activity"/>
    <property type="evidence" value="ECO:0007669"/>
    <property type="project" value="UniProtKB-KW"/>
</dbReference>
<proteinExistence type="predicted"/>
<dbReference type="InterPro" id="IPR014942">
    <property type="entry name" value="AbiEii"/>
</dbReference>
<keyword evidence="1" id="KW-0808">Transferase</keyword>
<reference evidence="1 2" key="1">
    <citation type="submission" date="2020-07" db="EMBL/GenBank/DDBJ databases">
        <title>Spirosoma foliorum sp. nov., isolated from the leaves on the Nejang mountain Korea, Republic of.</title>
        <authorList>
            <person name="Ho H."/>
            <person name="Lee Y.-J."/>
            <person name="Nurcahyanto D.-A."/>
            <person name="Kim S.-G."/>
        </authorList>
    </citation>
    <scope>NUCLEOTIDE SEQUENCE [LARGE SCALE GENOMIC DNA]</scope>
    <source>
        <strain evidence="1 2">PL0136</strain>
    </source>
</reference>
<evidence type="ECO:0000313" key="1">
    <source>
        <dbReference type="EMBL" id="QMW03806.1"/>
    </source>
</evidence>
<accession>A0A7G5GY64</accession>
<dbReference type="RefSeq" id="WP_182461063.1">
    <property type="nucleotide sequence ID" value="NZ_CP059732.1"/>
</dbReference>
<organism evidence="1 2">
    <name type="scientific">Spirosoma foliorum</name>
    <dbReference type="NCBI Taxonomy" id="2710596"/>
    <lineage>
        <taxon>Bacteria</taxon>
        <taxon>Pseudomonadati</taxon>
        <taxon>Bacteroidota</taxon>
        <taxon>Cytophagia</taxon>
        <taxon>Cytophagales</taxon>
        <taxon>Cytophagaceae</taxon>
        <taxon>Spirosoma</taxon>
    </lineage>
</organism>
<sequence length="186" mass="20983">MRQPFLKSFALAGGTNLALHFGHRLSVDLDLFTDQSFSEQDVFKELLVDFPTTIKTDEAKNTLSLFIEGIKVDLLAHRYPLLSSFTQEAGVRFWSIEDIIAMKLGAVSGRGAKKDFWDIAKLLDHYSLSQMLQFFAAKYANSDPGYVVRSLTYFEDAELQIDPIALNGITWPEVKDCVLRAVKELV</sequence>
<gene>
    <name evidence="1" type="ORF">H3H32_02280</name>
</gene>
<dbReference type="KEGG" id="sfol:H3H32_02280"/>